<feature type="domain" description="Outer membrane protein beta-barrel" evidence="1">
    <location>
        <begin position="17"/>
        <end position="163"/>
    </location>
</feature>
<organism evidence="2 3">
    <name type="scientific">Terrimonas ginsenosidimutans</name>
    <dbReference type="NCBI Taxonomy" id="2908004"/>
    <lineage>
        <taxon>Bacteria</taxon>
        <taxon>Pseudomonadati</taxon>
        <taxon>Bacteroidota</taxon>
        <taxon>Chitinophagia</taxon>
        <taxon>Chitinophagales</taxon>
        <taxon>Chitinophagaceae</taxon>
        <taxon>Terrimonas</taxon>
    </lineage>
</organism>
<protein>
    <submittedName>
        <fullName evidence="2">PorT family protein</fullName>
    </submittedName>
</protein>
<accession>A0ABS9KMS5</accession>
<proteinExistence type="predicted"/>
<evidence type="ECO:0000313" key="3">
    <source>
        <dbReference type="Proteomes" id="UP001165367"/>
    </source>
</evidence>
<dbReference type="EMBL" id="JAKLTR010000002">
    <property type="protein sequence ID" value="MCG2613609.1"/>
    <property type="molecule type" value="Genomic_DNA"/>
</dbReference>
<reference evidence="2" key="1">
    <citation type="submission" date="2022-01" db="EMBL/GenBank/DDBJ databases">
        <authorList>
            <person name="Jo J.-H."/>
            <person name="Im W.-T."/>
        </authorList>
    </citation>
    <scope>NUCLEOTIDE SEQUENCE</scope>
    <source>
        <strain evidence="2">NA20</strain>
    </source>
</reference>
<evidence type="ECO:0000259" key="1">
    <source>
        <dbReference type="Pfam" id="PF13568"/>
    </source>
</evidence>
<keyword evidence="3" id="KW-1185">Reference proteome</keyword>
<dbReference type="InterPro" id="IPR025665">
    <property type="entry name" value="Beta-barrel_OMP_2"/>
</dbReference>
<dbReference type="Proteomes" id="UP001165367">
    <property type="component" value="Unassembled WGS sequence"/>
</dbReference>
<sequence length="191" mass="19840">MKKVFVAVFLLAGVTGFGQNLSGGLKAGVNVSNFTGGNFQNVDKKALIGFHAGGFLNIAFGGFSIQPEALVSTQGAKAEDVSGSYDFKLTYITVPIMAKFKTSSGFYLEAGPQFGFKISEDVGNSTINDFAKNLDLSLGAGLGFQSAGGFGIGARYLAGLSKVGDFSGVGNIDPDFKNSVIQAGIFWAFGK</sequence>
<dbReference type="RefSeq" id="WP_237869077.1">
    <property type="nucleotide sequence ID" value="NZ_JAKLTR010000002.1"/>
</dbReference>
<gene>
    <name evidence="2" type="ORF">LZZ85_04925</name>
</gene>
<comment type="caution">
    <text evidence="2">The sequence shown here is derived from an EMBL/GenBank/DDBJ whole genome shotgun (WGS) entry which is preliminary data.</text>
</comment>
<name>A0ABS9KMS5_9BACT</name>
<dbReference type="Pfam" id="PF13568">
    <property type="entry name" value="OMP_b-brl_2"/>
    <property type="match status" value="1"/>
</dbReference>
<evidence type="ECO:0000313" key="2">
    <source>
        <dbReference type="EMBL" id="MCG2613609.1"/>
    </source>
</evidence>